<protein>
    <submittedName>
        <fullName evidence="1">Uncharacterized protein</fullName>
    </submittedName>
</protein>
<dbReference type="AlphaFoldDB" id="A0A9D4RAB7"/>
<accession>A0A9D4RAB7</accession>
<organism evidence="1 2">
    <name type="scientific">Dreissena polymorpha</name>
    <name type="common">Zebra mussel</name>
    <name type="synonym">Mytilus polymorpha</name>
    <dbReference type="NCBI Taxonomy" id="45954"/>
    <lineage>
        <taxon>Eukaryota</taxon>
        <taxon>Metazoa</taxon>
        <taxon>Spiralia</taxon>
        <taxon>Lophotrochozoa</taxon>
        <taxon>Mollusca</taxon>
        <taxon>Bivalvia</taxon>
        <taxon>Autobranchia</taxon>
        <taxon>Heteroconchia</taxon>
        <taxon>Euheterodonta</taxon>
        <taxon>Imparidentia</taxon>
        <taxon>Neoheterodontei</taxon>
        <taxon>Myida</taxon>
        <taxon>Dreissenoidea</taxon>
        <taxon>Dreissenidae</taxon>
        <taxon>Dreissena</taxon>
    </lineage>
</organism>
<gene>
    <name evidence="1" type="ORF">DPMN_101711</name>
</gene>
<reference evidence="1" key="2">
    <citation type="submission" date="2020-11" db="EMBL/GenBank/DDBJ databases">
        <authorList>
            <person name="McCartney M.A."/>
            <person name="Auch B."/>
            <person name="Kono T."/>
            <person name="Mallez S."/>
            <person name="Becker A."/>
            <person name="Gohl D.M."/>
            <person name="Silverstein K.A.T."/>
            <person name="Koren S."/>
            <person name="Bechman K.B."/>
            <person name="Herman A."/>
            <person name="Abrahante J.E."/>
            <person name="Garbe J."/>
        </authorList>
    </citation>
    <scope>NUCLEOTIDE SEQUENCE</scope>
    <source>
        <strain evidence="1">Duluth1</strain>
        <tissue evidence="1">Whole animal</tissue>
    </source>
</reference>
<reference evidence="1" key="1">
    <citation type="journal article" date="2019" name="bioRxiv">
        <title>The Genome of the Zebra Mussel, Dreissena polymorpha: A Resource for Invasive Species Research.</title>
        <authorList>
            <person name="McCartney M.A."/>
            <person name="Auch B."/>
            <person name="Kono T."/>
            <person name="Mallez S."/>
            <person name="Zhang Y."/>
            <person name="Obille A."/>
            <person name="Becker A."/>
            <person name="Abrahante J.E."/>
            <person name="Garbe J."/>
            <person name="Badalamenti J.P."/>
            <person name="Herman A."/>
            <person name="Mangelson H."/>
            <person name="Liachko I."/>
            <person name="Sullivan S."/>
            <person name="Sone E.D."/>
            <person name="Koren S."/>
            <person name="Silverstein K.A.T."/>
            <person name="Beckman K.B."/>
            <person name="Gohl D.M."/>
        </authorList>
    </citation>
    <scope>NUCLEOTIDE SEQUENCE</scope>
    <source>
        <strain evidence="1">Duluth1</strain>
        <tissue evidence="1">Whole animal</tissue>
    </source>
</reference>
<dbReference type="Proteomes" id="UP000828390">
    <property type="component" value="Unassembled WGS sequence"/>
</dbReference>
<proteinExistence type="predicted"/>
<keyword evidence="2" id="KW-1185">Reference proteome</keyword>
<evidence type="ECO:0000313" key="2">
    <source>
        <dbReference type="Proteomes" id="UP000828390"/>
    </source>
</evidence>
<sequence>MCVLKCVPELLSRRLVNVCTEWPSHSCLEDWIMCGTEYVVPALLSRDWIMLAGTECVPGTPV</sequence>
<evidence type="ECO:0000313" key="1">
    <source>
        <dbReference type="EMBL" id="KAH3859065.1"/>
    </source>
</evidence>
<dbReference type="EMBL" id="JAIWYP010000003">
    <property type="protein sequence ID" value="KAH3859065.1"/>
    <property type="molecule type" value="Genomic_DNA"/>
</dbReference>
<comment type="caution">
    <text evidence="1">The sequence shown here is derived from an EMBL/GenBank/DDBJ whole genome shotgun (WGS) entry which is preliminary data.</text>
</comment>
<name>A0A9D4RAB7_DREPO</name>